<comment type="caution">
    <text evidence="2">The sequence shown here is derived from an EMBL/GenBank/DDBJ whole genome shotgun (WGS) entry which is preliminary data.</text>
</comment>
<feature type="transmembrane region" description="Helical" evidence="1">
    <location>
        <begin position="68"/>
        <end position="90"/>
    </location>
</feature>
<dbReference type="RefSeq" id="WP_110834238.1">
    <property type="nucleotide sequence ID" value="NZ_QKLU01000009.1"/>
</dbReference>
<feature type="transmembrane region" description="Helical" evidence="1">
    <location>
        <begin position="26"/>
        <end position="48"/>
    </location>
</feature>
<dbReference type="Proteomes" id="UP000248198">
    <property type="component" value="Unassembled WGS sequence"/>
</dbReference>
<gene>
    <name evidence="2" type="ORF">B0O44_109153</name>
</gene>
<proteinExistence type="predicted"/>
<dbReference type="AlphaFoldDB" id="A0A318ULU9"/>
<sequence>MKNEKRAGLTDFEAGSMYNGSKRESYVKAIANILIGVFFATAGILEFFQIQKWEINGGHISMNEGTALLYKLIGKWGILVFMGILGLVFIRKGVLQYRQIKRLQKADF</sequence>
<keyword evidence="3" id="KW-1185">Reference proteome</keyword>
<dbReference type="EMBL" id="QKLU01000009">
    <property type="protein sequence ID" value="PYF70061.1"/>
    <property type="molecule type" value="Genomic_DNA"/>
</dbReference>
<dbReference type="OrthoDB" id="769320at2"/>
<accession>A0A318ULU9</accession>
<protein>
    <submittedName>
        <fullName evidence="2">Uncharacterized protein</fullName>
    </submittedName>
</protein>
<keyword evidence="1" id="KW-1133">Transmembrane helix</keyword>
<keyword evidence="1" id="KW-0812">Transmembrane</keyword>
<evidence type="ECO:0000313" key="2">
    <source>
        <dbReference type="EMBL" id="PYF70061.1"/>
    </source>
</evidence>
<evidence type="ECO:0000313" key="3">
    <source>
        <dbReference type="Proteomes" id="UP000248198"/>
    </source>
</evidence>
<organism evidence="2 3">
    <name type="scientific">Pedobacter nutrimenti</name>
    <dbReference type="NCBI Taxonomy" id="1241337"/>
    <lineage>
        <taxon>Bacteria</taxon>
        <taxon>Pseudomonadati</taxon>
        <taxon>Bacteroidota</taxon>
        <taxon>Sphingobacteriia</taxon>
        <taxon>Sphingobacteriales</taxon>
        <taxon>Sphingobacteriaceae</taxon>
        <taxon>Pedobacter</taxon>
    </lineage>
</organism>
<evidence type="ECO:0000256" key="1">
    <source>
        <dbReference type="SAM" id="Phobius"/>
    </source>
</evidence>
<reference evidence="2 3" key="1">
    <citation type="submission" date="2018-06" db="EMBL/GenBank/DDBJ databases">
        <title>Genomic Encyclopedia of Archaeal and Bacterial Type Strains, Phase II (KMG-II): from individual species to whole genera.</title>
        <authorList>
            <person name="Goeker M."/>
        </authorList>
    </citation>
    <scope>NUCLEOTIDE SEQUENCE [LARGE SCALE GENOMIC DNA]</scope>
    <source>
        <strain evidence="2 3">DSM 27372</strain>
    </source>
</reference>
<keyword evidence="1" id="KW-0472">Membrane</keyword>
<name>A0A318ULU9_9SPHI</name>